<evidence type="ECO:0000313" key="7">
    <source>
        <dbReference type="Proteomes" id="UP000541444"/>
    </source>
</evidence>
<keyword evidence="2" id="KW-0812">Transmembrane</keyword>
<sequence length="148" mass="16263">MNITITARNRNKKITYFYDAFTVLAKSNGVYIGNGSFPSFVLGKRNTAMLHALVKGDGRDLESGDATTTLKNDLKKTSGVDMEIVFETKAMVKMGGYKSRKVRIRITCGGVKAVVIKGKVSLGSTSLTSSSDPKCKIDARIKIWKWTF</sequence>
<proteinExistence type="predicted"/>
<dbReference type="GO" id="GO:0098542">
    <property type="term" value="P:defense response to other organism"/>
    <property type="evidence" value="ECO:0007669"/>
    <property type="project" value="InterPro"/>
</dbReference>
<keyword evidence="7" id="KW-1185">Reference proteome</keyword>
<dbReference type="PANTHER" id="PTHR31234:SF2">
    <property type="entry name" value="OS05G0199100 PROTEIN"/>
    <property type="match status" value="1"/>
</dbReference>
<evidence type="ECO:0000256" key="4">
    <source>
        <dbReference type="ARBA" id="ARBA00023136"/>
    </source>
</evidence>
<evidence type="ECO:0000313" key="6">
    <source>
        <dbReference type="EMBL" id="KAF6157038.1"/>
    </source>
</evidence>
<name>A0A7J7MQN6_9MAGN</name>
<organism evidence="6 7">
    <name type="scientific">Kingdonia uniflora</name>
    <dbReference type="NCBI Taxonomy" id="39325"/>
    <lineage>
        <taxon>Eukaryota</taxon>
        <taxon>Viridiplantae</taxon>
        <taxon>Streptophyta</taxon>
        <taxon>Embryophyta</taxon>
        <taxon>Tracheophyta</taxon>
        <taxon>Spermatophyta</taxon>
        <taxon>Magnoliopsida</taxon>
        <taxon>Ranunculales</taxon>
        <taxon>Circaeasteraceae</taxon>
        <taxon>Kingdonia</taxon>
    </lineage>
</organism>
<dbReference type="AlphaFoldDB" id="A0A7J7MQN6"/>
<gene>
    <name evidence="6" type="ORF">GIB67_041499</name>
</gene>
<dbReference type="InterPro" id="IPR004864">
    <property type="entry name" value="LEA_2"/>
</dbReference>
<dbReference type="Pfam" id="PF03168">
    <property type="entry name" value="LEA_2"/>
    <property type="match status" value="1"/>
</dbReference>
<keyword evidence="4" id="KW-0472">Membrane</keyword>
<dbReference type="EMBL" id="JACGCM010001281">
    <property type="protein sequence ID" value="KAF6157038.1"/>
    <property type="molecule type" value="Genomic_DNA"/>
</dbReference>
<dbReference type="GO" id="GO:0005886">
    <property type="term" value="C:plasma membrane"/>
    <property type="evidence" value="ECO:0007669"/>
    <property type="project" value="TreeGrafter"/>
</dbReference>
<keyword evidence="3" id="KW-1133">Transmembrane helix</keyword>
<feature type="domain" description="Late embryogenesis abundant protein LEA-2 subgroup" evidence="5">
    <location>
        <begin position="4"/>
        <end position="108"/>
    </location>
</feature>
<comment type="caution">
    <text evidence="6">The sequence shown here is derived from an EMBL/GenBank/DDBJ whole genome shotgun (WGS) entry which is preliminary data.</text>
</comment>
<dbReference type="OrthoDB" id="777167at2759"/>
<evidence type="ECO:0000259" key="5">
    <source>
        <dbReference type="Pfam" id="PF03168"/>
    </source>
</evidence>
<comment type="subcellular location">
    <subcellularLocation>
        <location evidence="1">Membrane</location>
        <topology evidence="1">Single-pass membrane protein</topology>
    </subcellularLocation>
</comment>
<protein>
    <recommendedName>
        <fullName evidence="5">Late embryogenesis abundant protein LEA-2 subgroup domain-containing protein</fullName>
    </recommendedName>
</protein>
<evidence type="ECO:0000256" key="1">
    <source>
        <dbReference type="ARBA" id="ARBA00004167"/>
    </source>
</evidence>
<dbReference type="Proteomes" id="UP000541444">
    <property type="component" value="Unassembled WGS sequence"/>
</dbReference>
<evidence type="ECO:0000256" key="3">
    <source>
        <dbReference type="ARBA" id="ARBA00022989"/>
    </source>
</evidence>
<evidence type="ECO:0000256" key="2">
    <source>
        <dbReference type="ARBA" id="ARBA00022692"/>
    </source>
</evidence>
<accession>A0A7J7MQN6</accession>
<reference evidence="6 7" key="1">
    <citation type="journal article" date="2020" name="IScience">
        <title>Genome Sequencing of the Endangered Kingdonia uniflora (Circaeasteraceae, Ranunculales) Reveals Potential Mechanisms of Evolutionary Specialization.</title>
        <authorList>
            <person name="Sun Y."/>
            <person name="Deng T."/>
            <person name="Zhang A."/>
            <person name="Moore M.J."/>
            <person name="Landis J.B."/>
            <person name="Lin N."/>
            <person name="Zhang H."/>
            <person name="Zhang X."/>
            <person name="Huang J."/>
            <person name="Zhang X."/>
            <person name="Sun H."/>
            <person name="Wang H."/>
        </authorList>
    </citation>
    <scope>NUCLEOTIDE SEQUENCE [LARGE SCALE GENOMIC DNA]</scope>
    <source>
        <strain evidence="6">TB1705</strain>
        <tissue evidence="6">Leaf</tissue>
    </source>
</reference>
<dbReference type="PANTHER" id="PTHR31234">
    <property type="entry name" value="LATE EMBRYOGENESIS ABUNDANT (LEA) HYDROXYPROLINE-RICH GLYCOPROTEIN FAMILY"/>
    <property type="match status" value="1"/>
</dbReference>
<dbReference type="InterPro" id="IPR044839">
    <property type="entry name" value="NDR1-like"/>
</dbReference>